<protein>
    <submittedName>
        <fullName evidence="1">Uncharacterized protein</fullName>
    </submittedName>
</protein>
<dbReference type="Proteomes" id="UP000824120">
    <property type="component" value="Chromosome 4"/>
</dbReference>
<reference evidence="1 2" key="1">
    <citation type="submission" date="2020-09" db="EMBL/GenBank/DDBJ databases">
        <title>De no assembly of potato wild relative species, Solanum commersonii.</title>
        <authorList>
            <person name="Cho K."/>
        </authorList>
    </citation>
    <scope>NUCLEOTIDE SEQUENCE [LARGE SCALE GENOMIC DNA]</scope>
    <source>
        <strain evidence="1">LZ3.2</strain>
        <tissue evidence="1">Leaf</tissue>
    </source>
</reference>
<sequence length="127" mass="14639">MPLLCFTAVYLVGLCCHRQMLLLGLWHLMRNQSFWVSRTPSTSLEARANPSPTLRCHLFHPTVLFGKSSLPLRGMDTAYTSPSPDPLVGFHWELSFKSIISSLQTKRLLNKHDYIYRKEYMQLGVQN</sequence>
<dbReference type="EMBL" id="JACXVP010000004">
    <property type="protein sequence ID" value="KAG5613092.1"/>
    <property type="molecule type" value="Genomic_DNA"/>
</dbReference>
<proteinExistence type="predicted"/>
<evidence type="ECO:0000313" key="1">
    <source>
        <dbReference type="EMBL" id="KAG5613092.1"/>
    </source>
</evidence>
<comment type="caution">
    <text evidence="1">The sequence shown here is derived from an EMBL/GenBank/DDBJ whole genome shotgun (WGS) entry which is preliminary data.</text>
</comment>
<dbReference type="AlphaFoldDB" id="A0A9J5ZLT8"/>
<accession>A0A9J5ZLT8</accession>
<name>A0A9J5ZLT8_SOLCO</name>
<evidence type="ECO:0000313" key="2">
    <source>
        <dbReference type="Proteomes" id="UP000824120"/>
    </source>
</evidence>
<keyword evidence="2" id="KW-1185">Reference proteome</keyword>
<organism evidence="1 2">
    <name type="scientific">Solanum commersonii</name>
    <name type="common">Commerson's wild potato</name>
    <name type="synonym">Commerson's nightshade</name>
    <dbReference type="NCBI Taxonomy" id="4109"/>
    <lineage>
        <taxon>Eukaryota</taxon>
        <taxon>Viridiplantae</taxon>
        <taxon>Streptophyta</taxon>
        <taxon>Embryophyta</taxon>
        <taxon>Tracheophyta</taxon>
        <taxon>Spermatophyta</taxon>
        <taxon>Magnoliopsida</taxon>
        <taxon>eudicotyledons</taxon>
        <taxon>Gunneridae</taxon>
        <taxon>Pentapetalae</taxon>
        <taxon>asterids</taxon>
        <taxon>lamiids</taxon>
        <taxon>Solanales</taxon>
        <taxon>Solanaceae</taxon>
        <taxon>Solanoideae</taxon>
        <taxon>Solaneae</taxon>
        <taxon>Solanum</taxon>
    </lineage>
</organism>
<gene>
    <name evidence="1" type="ORF">H5410_024373</name>
</gene>